<evidence type="ECO:0000256" key="4">
    <source>
        <dbReference type="SAM" id="SignalP"/>
    </source>
</evidence>
<dbReference type="Pfam" id="PF13407">
    <property type="entry name" value="Peripla_BP_4"/>
    <property type="match status" value="1"/>
</dbReference>
<dbReference type="EMBL" id="QKMR01000001">
    <property type="protein sequence ID" value="PYG90274.1"/>
    <property type="molecule type" value="Genomic_DNA"/>
</dbReference>
<dbReference type="AlphaFoldDB" id="A0A318XRY5"/>
<reference evidence="6 7" key="1">
    <citation type="submission" date="2018-06" db="EMBL/GenBank/DDBJ databases">
        <title>Genomic Encyclopedia of Type Strains, Phase I: the one thousand microbial genomes (KMG-I) project.</title>
        <authorList>
            <person name="Kyrpides N."/>
        </authorList>
    </citation>
    <scope>NUCLEOTIDE SEQUENCE [LARGE SCALE GENOMIC DNA]</scope>
    <source>
        <strain evidence="6 7">DSM 19573</strain>
    </source>
</reference>
<keyword evidence="3 4" id="KW-0732">Signal</keyword>
<comment type="caution">
    <text evidence="6">The sequence shown here is derived from an EMBL/GenBank/DDBJ whole genome shotgun (WGS) entry which is preliminary data.</text>
</comment>
<dbReference type="PANTHER" id="PTHR46847:SF1">
    <property type="entry name" value="D-ALLOSE-BINDING PERIPLASMIC PROTEIN-RELATED"/>
    <property type="match status" value="1"/>
</dbReference>
<dbReference type="RefSeq" id="WP_110460251.1">
    <property type="nucleotide sequence ID" value="NZ_QKMR01000001.1"/>
</dbReference>
<organism evidence="6 7">
    <name type="scientific">Ruminiclostridium sufflavum DSM 19573</name>
    <dbReference type="NCBI Taxonomy" id="1121337"/>
    <lineage>
        <taxon>Bacteria</taxon>
        <taxon>Bacillati</taxon>
        <taxon>Bacillota</taxon>
        <taxon>Clostridia</taxon>
        <taxon>Eubacteriales</taxon>
        <taxon>Oscillospiraceae</taxon>
        <taxon>Ruminiclostridium</taxon>
    </lineage>
</organism>
<keyword evidence="7" id="KW-1185">Reference proteome</keyword>
<evidence type="ECO:0000256" key="2">
    <source>
        <dbReference type="ARBA" id="ARBA00007639"/>
    </source>
</evidence>
<dbReference type="PANTHER" id="PTHR46847">
    <property type="entry name" value="D-ALLOSE-BINDING PERIPLASMIC PROTEIN-RELATED"/>
    <property type="match status" value="1"/>
</dbReference>
<accession>A0A318XRY5</accession>
<evidence type="ECO:0000313" key="6">
    <source>
        <dbReference type="EMBL" id="PYG90274.1"/>
    </source>
</evidence>
<feature type="chain" id="PRO_5039091999" evidence="4">
    <location>
        <begin position="19"/>
        <end position="324"/>
    </location>
</feature>
<sequence length="324" mass="34249">MKKITAFGLIFSIMVLLAACGTATDTQTSSGGTQSPLSQAKTVKVGFSAINLSDPVVAQFVSDMKSAAKEKNMELSVNDSKGDPSTQISAVENFVQSGCNVIVIQALDPDAMEPVVKEAMSKGIKVISYGIGLKEYDVWYKNDNASVGQAIGKMAGEWINKNCNGSAKVALIEYPTVPVLIERAKGIEDALKETAPGAEIVARGSAIDSEAGMKLGETFLQKNSDIKVIVSISDGPALGAYEAVKVAGRDKDDFAIFGSDVSQVAIEKIIAGTCYRGTVDCDSKINGKTTIDIADKLMKGEKVEKIIVMGANQVTKDNAAEYKQ</sequence>
<dbReference type="Gene3D" id="3.40.50.2300">
    <property type="match status" value="2"/>
</dbReference>
<comment type="similarity">
    <text evidence="2">Belongs to the bacterial solute-binding protein 2 family.</text>
</comment>
<dbReference type="PROSITE" id="PS51257">
    <property type="entry name" value="PROKAR_LIPOPROTEIN"/>
    <property type="match status" value="1"/>
</dbReference>
<name>A0A318XRY5_9FIRM</name>
<feature type="signal peptide" evidence="4">
    <location>
        <begin position="1"/>
        <end position="18"/>
    </location>
</feature>
<feature type="domain" description="Periplasmic binding protein" evidence="5">
    <location>
        <begin position="45"/>
        <end position="302"/>
    </location>
</feature>
<dbReference type="GO" id="GO:0030246">
    <property type="term" value="F:carbohydrate binding"/>
    <property type="evidence" value="ECO:0007669"/>
    <property type="project" value="UniProtKB-ARBA"/>
</dbReference>
<dbReference type="InterPro" id="IPR028082">
    <property type="entry name" value="Peripla_BP_I"/>
</dbReference>
<dbReference type="Proteomes" id="UP000248132">
    <property type="component" value="Unassembled WGS sequence"/>
</dbReference>
<evidence type="ECO:0000256" key="1">
    <source>
        <dbReference type="ARBA" id="ARBA00004196"/>
    </source>
</evidence>
<dbReference type="InterPro" id="IPR025997">
    <property type="entry name" value="SBP_2_dom"/>
</dbReference>
<evidence type="ECO:0000313" key="7">
    <source>
        <dbReference type="Proteomes" id="UP000248132"/>
    </source>
</evidence>
<dbReference type="GO" id="GO:0030313">
    <property type="term" value="C:cell envelope"/>
    <property type="evidence" value="ECO:0007669"/>
    <property type="project" value="UniProtKB-SubCell"/>
</dbReference>
<comment type="subcellular location">
    <subcellularLocation>
        <location evidence="1">Cell envelope</location>
    </subcellularLocation>
</comment>
<protein>
    <submittedName>
        <fullName evidence="6">Ribose transport system substrate-binding protein</fullName>
    </submittedName>
</protein>
<dbReference type="SUPFAM" id="SSF53822">
    <property type="entry name" value="Periplasmic binding protein-like I"/>
    <property type="match status" value="1"/>
</dbReference>
<gene>
    <name evidence="6" type="ORF">LY28_00155</name>
</gene>
<dbReference type="CDD" id="cd01536">
    <property type="entry name" value="PBP1_ABC_sugar_binding-like"/>
    <property type="match status" value="1"/>
</dbReference>
<dbReference type="OrthoDB" id="9783240at2"/>
<evidence type="ECO:0000259" key="5">
    <source>
        <dbReference type="Pfam" id="PF13407"/>
    </source>
</evidence>
<evidence type="ECO:0000256" key="3">
    <source>
        <dbReference type="ARBA" id="ARBA00022729"/>
    </source>
</evidence>
<proteinExistence type="inferred from homology"/>